<feature type="region of interest" description="Disordered" evidence="1">
    <location>
        <begin position="1"/>
        <end position="22"/>
    </location>
</feature>
<dbReference type="Proteomes" id="UP001501666">
    <property type="component" value="Unassembled WGS sequence"/>
</dbReference>
<dbReference type="EMBL" id="BAAATE010000002">
    <property type="protein sequence ID" value="GAA2647457.1"/>
    <property type="molecule type" value="Genomic_DNA"/>
</dbReference>
<organism evidence="2 3">
    <name type="scientific">Nonomuraea recticatena</name>
    <dbReference type="NCBI Taxonomy" id="46178"/>
    <lineage>
        <taxon>Bacteria</taxon>
        <taxon>Bacillati</taxon>
        <taxon>Actinomycetota</taxon>
        <taxon>Actinomycetes</taxon>
        <taxon>Streptosporangiales</taxon>
        <taxon>Streptosporangiaceae</taxon>
        <taxon>Nonomuraea</taxon>
    </lineage>
</organism>
<sequence length="183" mass="18952">MAALSPYRGGVSANHNQPAGAAGTTETADAAALVISECARFGACVQILARRLGEADADRDELQQAVMYVHAVLADLMAAVRPLHHQDLRRILHDRAVGRTRCAGGCRPHPPGERADSDADAGTALCAGCGGAACARCTYPVPLDGPALCWRCSDPGGEGQDGASRPPGREHRHGGDLPWVATA</sequence>
<proteinExistence type="predicted"/>
<evidence type="ECO:0000313" key="3">
    <source>
        <dbReference type="Proteomes" id="UP001501666"/>
    </source>
</evidence>
<protein>
    <submittedName>
        <fullName evidence="2">Uncharacterized protein</fullName>
    </submittedName>
</protein>
<name>A0ABP6DQQ7_9ACTN</name>
<keyword evidence="3" id="KW-1185">Reference proteome</keyword>
<gene>
    <name evidence="2" type="ORF">GCM10010412_010980</name>
</gene>
<reference evidence="3" key="1">
    <citation type="journal article" date="2019" name="Int. J. Syst. Evol. Microbiol.">
        <title>The Global Catalogue of Microorganisms (GCM) 10K type strain sequencing project: providing services to taxonomists for standard genome sequencing and annotation.</title>
        <authorList>
            <consortium name="The Broad Institute Genomics Platform"/>
            <consortium name="The Broad Institute Genome Sequencing Center for Infectious Disease"/>
            <person name="Wu L."/>
            <person name="Ma J."/>
        </authorList>
    </citation>
    <scope>NUCLEOTIDE SEQUENCE [LARGE SCALE GENOMIC DNA]</scope>
    <source>
        <strain evidence="3">JCM 6835</strain>
    </source>
</reference>
<accession>A0ABP6DQQ7</accession>
<evidence type="ECO:0000256" key="1">
    <source>
        <dbReference type="SAM" id="MobiDB-lite"/>
    </source>
</evidence>
<evidence type="ECO:0000313" key="2">
    <source>
        <dbReference type="EMBL" id="GAA2647457.1"/>
    </source>
</evidence>
<feature type="region of interest" description="Disordered" evidence="1">
    <location>
        <begin position="156"/>
        <end position="183"/>
    </location>
</feature>
<comment type="caution">
    <text evidence="2">The sequence shown here is derived from an EMBL/GenBank/DDBJ whole genome shotgun (WGS) entry which is preliminary data.</text>
</comment>